<dbReference type="Gene3D" id="3.10.20.310">
    <property type="entry name" value="membrane protein fhac"/>
    <property type="match status" value="1"/>
</dbReference>
<organism evidence="7 8">
    <name type="scientific">Arcicella aurantiaca</name>
    <dbReference type="NCBI Taxonomy" id="591202"/>
    <lineage>
        <taxon>Bacteria</taxon>
        <taxon>Pseudomonadati</taxon>
        <taxon>Bacteroidota</taxon>
        <taxon>Cytophagia</taxon>
        <taxon>Cytophagales</taxon>
        <taxon>Flectobacillaceae</taxon>
        <taxon>Arcicella</taxon>
    </lineage>
</organism>
<feature type="domain" description="POTRA" evidence="6">
    <location>
        <begin position="52"/>
        <end position="115"/>
    </location>
</feature>
<sequence length="254" mass="29059">MIALKSLLKFKKWIWFVVLACLSLSLVVFAKNIHRLQKCKKINVEIVGNNENRLITPQEIYSLIAPTIVDSPEGKPFERINFKKIENRVRANRLVKNCQVHRDLSGELTVDIEEHTPIARIVSNNKPDDYVTESGELIGVSPHYTVRTLLLSGSYFEQSQSLKEPKSKPIIDLIKAINEDAFWKAQISQLVVESDGGITLVPEIGNHQIEFGMGIEIEAKFKKLKILYKEILPSKGWDKYKKISVKYRNQIVCE</sequence>
<evidence type="ECO:0000256" key="5">
    <source>
        <dbReference type="ARBA" id="ARBA00023306"/>
    </source>
</evidence>
<dbReference type="RefSeq" id="WP_109744242.1">
    <property type="nucleotide sequence ID" value="NZ_QGGO01000022.1"/>
</dbReference>
<dbReference type="EMBL" id="QGGO01000022">
    <property type="protein sequence ID" value="PWK21839.1"/>
    <property type="molecule type" value="Genomic_DNA"/>
</dbReference>
<accession>A0A316DXB5</accession>
<dbReference type="InterPro" id="IPR013685">
    <property type="entry name" value="POTRA_FtsQ_type"/>
</dbReference>
<keyword evidence="5" id="KW-0131">Cell cycle</keyword>
<comment type="caution">
    <text evidence="7">The sequence shown here is derived from an EMBL/GenBank/DDBJ whole genome shotgun (WGS) entry which is preliminary data.</text>
</comment>
<proteinExistence type="predicted"/>
<keyword evidence="8" id="KW-1185">Reference proteome</keyword>
<dbReference type="OrthoDB" id="1466667at2"/>
<dbReference type="AlphaFoldDB" id="A0A316DXB5"/>
<evidence type="ECO:0000256" key="3">
    <source>
        <dbReference type="ARBA" id="ARBA00022692"/>
    </source>
</evidence>
<dbReference type="Pfam" id="PF08478">
    <property type="entry name" value="POTRA_1"/>
    <property type="match status" value="1"/>
</dbReference>
<reference evidence="7 8" key="1">
    <citation type="submission" date="2018-05" db="EMBL/GenBank/DDBJ databases">
        <title>Genomic Encyclopedia of Archaeal and Bacterial Type Strains, Phase II (KMG-II): from individual species to whole genera.</title>
        <authorList>
            <person name="Goeker M."/>
        </authorList>
    </citation>
    <scope>NUCLEOTIDE SEQUENCE [LARGE SCALE GENOMIC DNA]</scope>
    <source>
        <strain evidence="7 8">DSM 22214</strain>
    </source>
</reference>
<protein>
    <submittedName>
        <fullName evidence="7">Cell division protein FtsQ</fullName>
    </submittedName>
</protein>
<keyword evidence="1" id="KW-1003">Cell membrane</keyword>
<evidence type="ECO:0000256" key="1">
    <source>
        <dbReference type="ARBA" id="ARBA00022475"/>
    </source>
</evidence>
<dbReference type="GO" id="GO:0051301">
    <property type="term" value="P:cell division"/>
    <property type="evidence" value="ECO:0007669"/>
    <property type="project" value="UniProtKB-KW"/>
</dbReference>
<keyword evidence="2 7" id="KW-0132">Cell division</keyword>
<keyword evidence="3" id="KW-0812">Transmembrane</keyword>
<dbReference type="Proteomes" id="UP000245489">
    <property type="component" value="Unassembled WGS sequence"/>
</dbReference>
<evidence type="ECO:0000313" key="8">
    <source>
        <dbReference type="Proteomes" id="UP000245489"/>
    </source>
</evidence>
<evidence type="ECO:0000313" key="7">
    <source>
        <dbReference type="EMBL" id="PWK21839.1"/>
    </source>
</evidence>
<keyword evidence="4" id="KW-0472">Membrane</keyword>
<evidence type="ECO:0000259" key="6">
    <source>
        <dbReference type="Pfam" id="PF08478"/>
    </source>
</evidence>
<name>A0A316DXB5_9BACT</name>
<evidence type="ECO:0000256" key="2">
    <source>
        <dbReference type="ARBA" id="ARBA00022618"/>
    </source>
</evidence>
<evidence type="ECO:0000256" key="4">
    <source>
        <dbReference type="ARBA" id="ARBA00022989"/>
    </source>
</evidence>
<keyword evidence="4" id="KW-1133">Transmembrane helix</keyword>
<gene>
    <name evidence="7" type="ORF">LV89_03552</name>
</gene>